<dbReference type="PATRIC" id="fig|1423743.5.peg.164"/>
<protein>
    <submittedName>
        <fullName evidence="3">LytTr DNA-binding domain protein</fullName>
    </submittedName>
    <submittedName>
        <fullName evidence="2">Response regulator of the LytR/AlgR family</fullName>
    </submittedName>
</protein>
<dbReference type="EMBL" id="AZFY01000085">
    <property type="protein sequence ID" value="KRM08378.1"/>
    <property type="molecule type" value="Genomic_DNA"/>
</dbReference>
<keyword evidence="3" id="KW-0238">DNA-binding</keyword>
<accession>X0PHA3</accession>
<dbReference type="GO" id="GO:0000156">
    <property type="term" value="F:phosphorelay response regulator activity"/>
    <property type="evidence" value="ECO:0007669"/>
    <property type="project" value="InterPro"/>
</dbReference>
<dbReference type="InterPro" id="IPR046947">
    <property type="entry name" value="LytR-like"/>
</dbReference>
<dbReference type="PANTHER" id="PTHR37299">
    <property type="entry name" value="TRANSCRIPTIONAL REGULATOR-RELATED"/>
    <property type="match status" value="1"/>
</dbReference>
<keyword evidence="5" id="KW-1185">Reference proteome</keyword>
<dbReference type="PANTHER" id="PTHR37299:SF1">
    <property type="entry name" value="STAGE 0 SPORULATION PROTEIN A HOMOLOG"/>
    <property type="match status" value="1"/>
</dbReference>
<dbReference type="AlphaFoldDB" id="X0PHA3"/>
<dbReference type="Proteomes" id="UP000019488">
    <property type="component" value="Unassembled WGS sequence"/>
</dbReference>
<proteinExistence type="predicted"/>
<evidence type="ECO:0000313" key="3">
    <source>
        <dbReference type="EMBL" id="KRM08378.1"/>
    </source>
</evidence>
<name>X0PHA3_9LACO</name>
<dbReference type="Proteomes" id="UP000051966">
    <property type="component" value="Unassembled WGS sequence"/>
</dbReference>
<evidence type="ECO:0000313" key="4">
    <source>
        <dbReference type="Proteomes" id="UP000019488"/>
    </source>
</evidence>
<dbReference type="InterPro" id="IPR007492">
    <property type="entry name" value="LytTR_DNA-bd_dom"/>
</dbReference>
<gene>
    <name evidence="3" type="ORF">FD41_GL000150</name>
    <name evidence="2" type="ORF">JCM14108_749</name>
</gene>
<organism evidence="2 4">
    <name type="scientific">Lentilactobacillus farraginis DSM 18382 = JCM 14108</name>
    <dbReference type="NCBI Taxonomy" id="1423743"/>
    <lineage>
        <taxon>Bacteria</taxon>
        <taxon>Bacillati</taxon>
        <taxon>Bacillota</taxon>
        <taxon>Bacilli</taxon>
        <taxon>Lactobacillales</taxon>
        <taxon>Lactobacillaceae</taxon>
        <taxon>Lentilactobacillus</taxon>
    </lineage>
</organism>
<dbReference type="EMBL" id="BAKI01000005">
    <property type="protein sequence ID" value="GAF35821.1"/>
    <property type="molecule type" value="Genomic_DNA"/>
</dbReference>
<dbReference type="PROSITE" id="PS50930">
    <property type="entry name" value="HTH_LYTTR"/>
    <property type="match status" value="1"/>
</dbReference>
<evidence type="ECO:0000259" key="1">
    <source>
        <dbReference type="PROSITE" id="PS50930"/>
    </source>
</evidence>
<feature type="domain" description="HTH LytTR-type" evidence="1">
    <location>
        <begin position="52"/>
        <end position="156"/>
    </location>
</feature>
<dbReference type="Pfam" id="PF04397">
    <property type="entry name" value="LytTR"/>
    <property type="match status" value="1"/>
</dbReference>
<reference evidence="2" key="1">
    <citation type="journal article" date="2014" name="Genome Announc.">
        <title>Draft Genome Sequences of Two Lactobacillus Strains, L. farraginis JCM 14108T and L. composti JCM 14202T, Isolated from Compost of Distilled Shochu Residue.</title>
        <authorList>
            <person name="Yuki M."/>
            <person name="Oshima K."/>
            <person name="Suda W."/>
            <person name="Kitahara M."/>
            <person name="Kitamura K."/>
            <person name="Iida T."/>
            <person name="Hattori M."/>
            <person name="Ohkuma M."/>
        </authorList>
    </citation>
    <scope>NUCLEOTIDE SEQUENCE [LARGE SCALE GENOMIC DNA]</scope>
    <source>
        <strain evidence="2">JCM 14108</strain>
    </source>
</reference>
<comment type="caution">
    <text evidence="2">The sequence shown here is derived from an EMBL/GenBank/DDBJ whole genome shotgun (WGS) entry which is preliminary data.</text>
</comment>
<dbReference type="GO" id="GO:0003677">
    <property type="term" value="F:DNA binding"/>
    <property type="evidence" value="ECO:0007669"/>
    <property type="project" value="UniProtKB-KW"/>
</dbReference>
<evidence type="ECO:0000313" key="2">
    <source>
        <dbReference type="EMBL" id="GAF35821.1"/>
    </source>
</evidence>
<dbReference type="STRING" id="1423743.FD41_GL000150"/>
<evidence type="ECO:0000313" key="5">
    <source>
        <dbReference type="Proteomes" id="UP000051966"/>
    </source>
</evidence>
<dbReference type="Gene3D" id="2.40.50.1020">
    <property type="entry name" value="LytTr DNA-binding domain"/>
    <property type="match status" value="1"/>
</dbReference>
<sequence>MEGKDMDIHFHLDKELKAGEVDITVTANQKSAEVAKIIDYLQNYQAEIPNVIPIKTADKVLLVKTQDIILVDISGTQLFVYTPQRVISTTGRLYAFYARLKNMNFIQVSKHAILNVDHLISLEDSFAGGMTAILTGKLKTSVSRKYLSDLEQKLGL</sequence>
<dbReference type="SMART" id="SM00850">
    <property type="entry name" value="LytTR"/>
    <property type="match status" value="1"/>
</dbReference>
<reference evidence="3 5" key="2">
    <citation type="journal article" date="2015" name="Genome Announc.">
        <title>Expanding the biotechnology potential of lactobacilli through comparative genomics of 213 strains and associated genera.</title>
        <authorList>
            <person name="Sun Z."/>
            <person name="Harris H.M."/>
            <person name="McCann A."/>
            <person name="Guo C."/>
            <person name="Argimon S."/>
            <person name="Zhang W."/>
            <person name="Yang X."/>
            <person name="Jeffery I.B."/>
            <person name="Cooney J.C."/>
            <person name="Kagawa T.F."/>
            <person name="Liu W."/>
            <person name="Song Y."/>
            <person name="Salvetti E."/>
            <person name="Wrobel A."/>
            <person name="Rasinkangas P."/>
            <person name="Parkhill J."/>
            <person name="Rea M.C."/>
            <person name="O'Sullivan O."/>
            <person name="Ritari J."/>
            <person name="Douillard F.P."/>
            <person name="Paul Ross R."/>
            <person name="Yang R."/>
            <person name="Briner A.E."/>
            <person name="Felis G.E."/>
            <person name="de Vos W.M."/>
            <person name="Barrangou R."/>
            <person name="Klaenhammer T.R."/>
            <person name="Caufield P.W."/>
            <person name="Cui Y."/>
            <person name="Zhang H."/>
            <person name="O'Toole P.W."/>
        </authorList>
    </citation>
    <scope>NUCLEOTIDE SEQUENCE [LARGE SCALE GENOMIC DNA]</scope>
    <source>
        <strain evidence="3 5">DSM 18382</strain>
    </source>
</reference>